<evidence type="ECO:0000256" key="7">
    <source>
        <dbReference type="ARBA" id="ARBA00022723"/>
    </source>
</evidence>
<dbReference type="GO" id="GO:0008270">
    <property type="term" value="F:zinc ion binding"/>
    <property type="evidence" value="ECO:0007669"/>
    <property type="project" value="UniProtKB-KW"/>
</dbReference>
<evidence type="ECO:0000256" key="14">
    <source>
        <dbReference type="ARBA" id="ARBA00023163"/>
    </source>
</evidence>
<feature type="compositionally biased region" description="Basic and acidic residues" evidence="17">
    <location>
        <begin position="1119"/>
        <end position="1130"/>
    </location>
</feature>
<dbReference type="SUPFAM" id="SSF54695">
    <property type="entry name" value="POZ domain"/>
    <property type="match status" value="1"/>
</dbReference>
<evidence type="ECO:0000256" key="10">
    <source>
        <dbReference type="ARBA" id="ARBA00022833"/>
    </source>
</evidence>
<gene>
    <name evidence="20" type="ORF">SKAU_G00081650</name>
</gene>
<dbReference type="SUPFAM" id="SSF57667">
    <property type="entry name" value="beta-beta-alpha zinc fingers"/>
    <property type="match status" value="5"/>
</dbReference>
<feature type="domain" description="C2H2-type" evidence="19">
    <location>
        <begin position="471"/>
        <end position="498"/>
    </location>
</feature>
<feature type="domain" description="C2H2-type" evidence="19">
    <location>
        <begin position="527"/>
        <end position="550"/>
    </location>
</feature>
<dbReference type="Pfam" id="PF00651">
    <property type="entry name" value="BTB"/>
    <property type="match status" value="1"/>
</dbReference>
<evidence type="ECO:0000256" key="6">
    <source>
        <dbReference type="ARBA" id="ARBA00022553"/>
    </source>
</evidence>
<feature type="domain" description="C2H2-type" evidence="19">
    <location>
        <begin position="1052"/>
        <end position="1079"/>
    </location>
</feature>
<evidence type="ECO:0000259" key="19">
    <source>
        <dbReference type="PROSITE" id="PS50157"/>
    </source>
</evidence>
<keyword evidence="13" id="KW-0238">DNA-binding</keyword>
<dbReference type="Pfam" id="PF00096">
    <property type="entry name" value="zf-C2H2"/>
    <property type="match status" value="3"/>
</dbReference>
<feature type="compositionally biased region" description="Basic and acidic residues" evidence="17">
    <location>
        <begin position="228"/>
        <end position="246"/>
    </location>
</feature>
<reference evidence="20" key="1">
    <citation type="journal article" date="2023" name="Science">
        <title>Genome structures resolve the early diversification of teleost fishes.</title>
        <authorList>
            <person name="Parey E."/>
            <person name="Louis A."/>
            <person name="Montfort J."/>
            <person name="Bouchez O."/>
            <person name="Roques C."/>
            <person name="Iampietro C."/>
            <person name="Lluch J."/>
            <person name="Castinel A."/>
            <person name="Donnadieu C."/>
            <person name="Desvignes T."/>
            <person name="Floi Bucao C."/>
            <person name="Jouanno E."/>
            <person name="Wen M."/>
            <person name="Mejri S."/>
            <person name="Dirks R."/>
            <person name="Jansen H."/>
            <person name="Henkel C."/>
            <person name="Chen W.J."/>
            <person name="Zahm M."/>
            <person name="Cabau C."/>
            <person name="Klopp C."/>
            <person name="Thompson A.W."/>
            <person name="Robinson-Rechavi M."/>
            <person name="Braasch I."/>
            <person name="Lecointre G."/>
            <person name="Bobe J."/>
            <person name="Postlethwait J.H."/>
            <person name="Berthelot C."/>
            <person name="Roest Crollius H."/>
            <person name="Guiguen Y."/>
        </authorList>
    </citation>
    <scope>NUCLEOTIDE SEQUENCE</scope>
    <source>
        <strain evidence="20">WJC10195</strain>
    </source>
</reference>
<feature type="region of interest" description="Disordered" evidence="17">
    <location>
        <begin position="914"/>
        <end position="955"/>
    </location>
</feature>
<protein>
    <recommendedName>
        <fullName evidence="22">Zinc finger and BTB domain-containing protein 38</fullName>
    </recommendedName>
</protein>
<dbReference type="PANTHER" id="PTHR24394:SF58">
    <property type="entry name" value="ZINC FINGER AND BTB DOMAIN CONTAINING 33"/>
    <property type="match status" value="1"/>
</dbReference>
<keyword evidence="12" id="KW-0805">Transcription regulation</keyword>
<evidence type="ECO:0000256" key="12">
    <source>
        <dbReference type="ARBA" id="ARBA00023015"/>
    </source>
</evidence>
<feature type="compositionally biased region" description="Basic residues" evidence="17">
    <location>
        <begin position="914"/>
        <end position="931"/>
    </location>
</feature>
<feature type="region of interest" description="Disordered" evidence="17">
    <location>
        <begin position="853"/>
        <end position="873"/>
    </location>
</feature>
<dbReference type="SMART" id="SM00225">
    <property type="entry name" value="BTB"/>
    <property type="match status" value="1"/>
</dbReference>
<evidence type="ECO:0000256" key="9">
    <source>
        <dbReference type="ARBA" id="ARBA00022771"/>
    </source>
</evidence>
<evidence type="ECO:0000313" key="21">
    <source>
        <dbReference type="Proteomes" id="UP001152622"/>
    </source>
</evidence>
<name>A0A9Q1FV85_SYNKA</name>
<dbReference type="PROSITE" id="PS00028">
    <property type="entry name" value="ZINC_FINGER_C2H2_1"/>
    <property type="match status" value="7"/>
</dbReference>
<keyword evidence="11" id="KW-0832">Ubl conjugation</keyword>
<evidence type="ECO:0000256" key="15">
    <source>
        <dbReference type="ARBA" id="ARBA00023242"/>
    </source>
</evidence>
<evidence type="ECO:0000256" key="4">
    <source>
        <dbReference type="ARBA" id="ARBA00022491"/>
    </source>
</evidence>
<feature type="compositionally biased region" description="Low complexity" evidence="17">
    <location>
        <begin position="289"/>
        <end position="311"/>
    </location>
</feature>
<feature type="domain" description="BTB" evidence="18">
    <location>
        <begin position="34"/>
        <end position="103"/>
    </location>
</feature>
<dbReference type="GO" id="GO:0000981">
    <property type="term" value="F:DNA-binding transcription factor activity, RNA polymerase II-specific"/>
    <property type="evidence" value="ECO:0007669"/>
    <property type="project" value="TreeGrafter"/>
</dbReference>
<dbReference type="Proteomes" id="UP001152622">
    <property type="component" value="Chromosome 3"/>
</dbReference>
<dbReference type="GO" id="GO:0005634">
    <property type="term" value="C:nucleus"/>
    <property type="evidence" value="ECO:0007669"/>
    <property type="project" value="UniProtKB-SubCell"/>
</dbReference>
<dbReference type="GO" id="GO:0003677">
    <property type="term" value="F:DNA binding"/>
    <property type="evidence" value="ECO:0007669"/>
    <property type="project" value="UniProtKB-KW"/>
</dbReference>
<keyword evidence="9 16" id="KW-0863">Zinc-finger</keyword>
<evidence type="ECO:0000256" key="8">
    <source>
        <dbReference type="ARBA" id="ARBA00022737"/>
    </source>
</evidence>
<keyword evidence="5" id="KW-1017">Isopeptide bond</keyword>
<dbReference type="EMBL" id="JAINUF010000003">
    <property type="protein sequence ID" value="KAJ8368137.1"/>
    <property type="molecule type" value="Genomic_DNA"/>
</dbReference>
<comment type="caution">
    <text evidence="20">The sequence shown here is derived from an EMBL/GenBank/DDBJ whole genome shotgun (WGS) entry which is preliminary data.</text>
</comment>
<evidence type="ECO:0000256" key="5">
    <source>
        <dbReference type="ARBA" id="ARBA00022499"/>
    </source>
</evidence>
<keyword evidence="14" id="KW-0804">Transcription</keyword>
<feature type="region of interest" description="Disordered" evidence="17">
    <location>
        <begin position="275"/>
        <end position="342"/>
    </location>
</feature>
<feature type="region of interest" description="Disordered" evidence="17">
    <location>
        <begin position="1104"/>
        <end position="1134"/>
    </location>
</feature>
<evidence type="ECO:0008006" key="22">
    <source>
        <dbReference type="Google" id="ProtNLM"/>
    </source>
</evidence>
<evidence type="ECO:0000256" key="13">
    <source>
        <dbReference type="ARBA" id="ARBA00023125"/>
    </source>
</evidence>
<evidence type="ECO:0000259" key="18">
    <source>
        <dbReference type="PROSITE" id="PS50097"/>
    </source>
</evidence>
<keyword evidence="21" id="KW-1185">Reference proteome</keyword>
<comment type="subcellular location">
    <subcellularLocation>
        <location evidence="2">Chromosome</location>
    </subcellularLocation>
    <subcellularLocation>
        <location evidence="1">Nucleus</location>
    </subcellularLocation>
</comment>
<organism evidence="20 21">
    <name type="scientific">Synaphobranchus kaupii</name>
    <name type="common">Kaup's arrowtooth eel</name>
    <dbReference type="NCBI Taxonomy" id="118154"/>
    <lineage>
        <taxon>Eukaryota</taxon>
        <taxon>Metazoa</taxon>
        <taxon>Chordata</taxon>
        <taxon>Craniata</taxon>
        <taxon>Vertebrata</taxon>
        <taxon>Euteleostomi</taxon>
        <taxon>Actinopterygii</taxon>
        <taxon>Neopterygii</taxon>
        <taxon>Teleostei</taxon>
        <taxon>Anguilliformes</taxon>
        <taxon>Synaphobranchidae</taxon>
        <taxon>Synaphobranchus</taxon>
    </lineage>
</organism>
<dbReference type="Gene3D" id="3.30.710.10">
    <property type="entry name" value="Potassium Channel Kv1.1, Chain A"/>
    <property type="match status" value="1"/>
</dbReference>
<dbReference type="InterPro" id="IPR036236">
    <property type="entry name" value="Znf_C2H2_sf"/>
</dbReference>
<dbReference type="PANTHER" id="PTHR24394">
    <property type="entry name" value="ZINC FINGER PROTEIN"/>
    <property type="match status" value="1"/>
</dbReference>
<evidence type="ECO:0000256" key="3">
    <source>
        <dbReference type="ARBA" id="ARBA00022454"/>
    </source>
</evidence>
<keyword evidence="4" id="KW-0678">Repressor</keyword>
<dbReference type="GO" id="GO:0005694">
    <property type="term" value="C:chromosome"/>
    <property type="evidence" value="ECO:0007669"/>
    <property type="project" value="UniProtKB-SubCell"/>
</dbReference>
<dbReference type="InterPro" id="IPR013087">
    <property type="entry name" value="Znf_C2H2_type"/>
</dbReference>
<feature type="region of interest" description="Disordered" evidence="17">
    <location>
        <begin position="175"/>
        <end position="246"/>
    </location>
</feature>
<keyword evidence="6" id="KW-0597">Phosphoprotein</keyword>
<evidence type="ECO:0000256" key="16">
    <source>
        <dbReference type="PROSITE-ProRule" id="PRU00042"/>
    </source>
</evidence>
<feature type="compositionally biased region" description="Polar residues" evidence="17">
    <location>
        <begin position="327"/>
        <end position="342"/>
    </location>
</feature>
<dbReference type="InterPro" id="IPR000210">
    <property type="entry name" value="BTB/POZ_dom"/>
</dbReference>
<evidence type="ECO:0000313" key="20">
    <source>
        <dbReference type="EMBL" id="KAJ8368137.1"/>
    </source>
</evidence>
<evidence type="ECO:0000256" key="2">
    <source>
        <dbReference type="ARBA" id="ARBA00004286"/>
    </source>
</evidence>
<dbReference type="FunFam" id="3.30.160.60:FF:000437">
    <property type="entry name" value="zinc finger and BTB domain-containing protein 38"/>
    <property type="match status" value="1"/>
</dbReference>
<dbReference type="PROSITE" id="PS50157">
    <property type="entry name" value="ZINC_FINGER_C2H2_2"/>
    <property type="match status" value="5"/>
</dbReference>
<feature type="compositionally biased region" description="Polar residues" evidence="17">
    <location>
        <begin position="194"/>
        <end position="207"/>
    </location>
</feature>
<feature type="domain" description="C2H2-type" evidence="19">
    <location>
        <begin position="350"/>
        <end position="372"/>
    </location>
</feature>
<feature type="domain" description="C2H2-type" evidence="19">
    <location>
        <begin position="499"/>
        <end position="526"/>
    </location>
</feature>
<dbReference type="AlphaFoldDB" id="A0A9Q1FV85"/>
<keyword evidence="3" id="KW-0158">Chromosome</keyword>
<evidence type="ECO:0000256" key="17">
    <source>
        <dbReference type="SAM" id="MobiDB-lite"/>
    </source>
</evidence>
<accession>A0A9Q1FV85</accession>
<dbReference type="Gene3D" id="3.30.160.60">
    <property type="entry name" value="Classic Zinc Finger"/>
    <property type="match status" value="5"/>
</dbReference>
<keyword evidence="15" id="KW-0539">Nucleus</keyword>
<dbReference type="InterPro" id="IPR011333">
    <property type="entry name" value="SKP1/BTB/POZ_sf"/>
</dbReference>
<dbReference type="SMART" id="SM00355">
    <property type="entry name" value="ZnF_C2H2"/>
    <property type="match status" value="8"/>
</dbReference>
<keyword evidence="7" id="KW-0479">Metal-binding</keyword>
<keyword evidence="10" id="KW-0862">Zinc</keyword>
<dbReference type="OrthoDB" id="8922241at2759"/>
<sequence length="1191" mass="133143">MAMASPSTRDPMDSTHPLAVLAGLNEQRTQGLFCDVTIVVEDVKFRAHRNVLAASSGYFRDAFSTPGGPVWTSGQVLELLDLRSEVFASILNFIYSSKMASVSAEDTRSLVAAGKKLGIPFLEKLVGPDRLQNQTISQAQLSPGPRLLKKETTRLEEPEGASGPRITNAFSITEAGADNDPFTPLDLRSDGQRATDQGHLTATSIATAESEPTHTLSEHSYAVSQTRKATEHNESSVGDGKSDNVHVHAAPTPQATQSCGPLKKRHKLRVTLVKSTPAAPVEPGTPAETSGPLSTSLTLVTSSSVSSSLNSDNRTNNSTIAALPLSKNPSTKESALPPLTTSVKPNASVHRCEYCPETFSNKAVLNIHMQIHKRRFVSHLFCKFCRRKFMHLKRLRNHEQVCTKVQRPSPEQDNDTTEINFPIESMSPMEDSPLPAHQPNILVSNAPLNLPEVQEAVDRGLRTVAGQRRAYPCRVCKRAYVTLSSLRRHENVHSWQRAYPCHYCNKVFALAEYRTKHEIWHTGERRYQCIFCLETFMTYYILKNHQKSFHGIDPRLAVNKKSTSMVNGGFKGSVYPIKLYRLLPMKFRKRRYKTYSQTFSEAAERDDQMFPVPQSCDSPSANFEENLAAVNTDEVCGVGQPIFSMPVTFMATPKVIASVTPHINFDQPCDQEQAQPMPSEADEGAKTVRTSRDMQMQTSLAAFGQKGPTVINYGPRRPSVTMQTNRLSSVIVHGNNIASTAFKDTEDRSLPFRDINPDSPLEAETRLGDLSAAAQTIEALANQLFLPGGNSSTLDKSDGKKTETYIAKPACPGTSIDSPVLPLCQITVKIGDEAIIRRRIKGSKLFPRKKRRSRWSHVEEEAQSNFTEPVDKSPSLRLRTEITSIIETEPYDDMTDRDTADQLWRPYYTYKPKKRTKKLRSKDRKSKRGRQPGRPLKDVTWAPGPKDVTEYREAPLEPAEIRKQLRKSTQKKTYTCDICKSPFFSLSTLRSHVIGCHPYFCRTCGKQCPPGEAPSPHCPFPEDGGDFVCKSCIEDGSCFDNSARSPNMEKRYRCSFCPQRFLYLATKKSHERKHVETHGKGYNCYYCPKVCKNPTSLGAHQKRHFIKSEEDGGGEEEGENKASARLKPEVWEGPEMHAPVAPKLEDQMEINSNGHYQEFKHLHRKMLKSPLLDTSLAKLPPELPQDRPQHS</sequence>
<keyword evidence="8" id="KW-0677">Repeat</keyword>
<evidence type="ECO:0000256" key="1">
    <source>
        <dbReference type="ARBA" id="ARBA00004123"/>
    </source>
</evidence>
<proteinExistence type="predicted"/>
<evidence type="ECO:0000256" key="11">
    <source>
        <dbReference type="ARBA" id="ARBA00022843"/>
    </source>
</evidence>
<dbReference type="FunFam" id="3.30.160.60:FF:000235">
    <property type="entry name" value="Zinc finger and BTB domain containing 38"/>
    <property type="match status" value="1"/>
</dbReference>
<dbReference type="PROSITE" id="PS50097">
    <property type="entry name" value="BTB"/>
    <property type="match status" value="1"/>
</dbReference>